<dbReference type="Pfam" id="PF01547">
    <property type="entry name" value="SBP_bac_1"/>
    <property type="match status" value="1"/>
</dbReference>
<evidence type="ECO:0000313" key="3">
    <source>
        <dbReference type="EMBL" id="SHL06793.1"/>
    </source>
</evidence>
<sequence length="456" mass="50133">MTQNDANTTESNGNRISRRHAIGTGGAVLTTALAGCSGLTGGGGSDSDNSGKSGDVNVDYWMYFGAQEKKEMTELVNEFNKKDNGIHINAQSVPFGSFLNKLFTAVNSGNAPHIASYYASYGRHLKPITDPIDDYLSSKSKSAYFDIARENTKIDGNTYALPIDVHGKGLYTNDKVLEKAGVDPDFSDWDSFSNAANTIKKKTDARPFSFINWKAGQAAYRAYIIALTQAGGNVLTGEPGDYKVAFDNEKGMQTAQLMNDITGKLGWDSQKFQSESARVEDFVSGKLGMFIAGTWSINNFENENGEIPSDLSFTFKKPFMFPGEGDNVAWAESNSLYFPTNSNHTEEEKKAAVEFAEFATQNNTLWASAGGHLPAAKSVATSKEVKNTKLWTEFDTISTMYEMVKDKQVRYQPRTGIHINSDKFWGPFIDMYLHNTSVKKGVKNSATSLQQALDRQ</sequence>
<dbReference type="STRING" id="797209.GCA_000376445_03270"/>
<dbReference type="InterPro" id="IPR050490">
    <property type="entry name" value="Bact_solute-bd_prot1"/>
</dbReference>
<dbReference type="EMBL" id="FRAN01000004">
    <property type="protein sequence ID" value="SHL06793.1"/>
    <property type="molecule type" value="Genomic_DNA"/>
</dbReference>
<dbReference type="PANTHER" id="PTHR43649">
    <property type="entry name" value="ARABINOSE-BINDING PROTEIN-RELATED"/>
    <property type="match status" value="1"/>
</dbReference>
<reference evidence="2 4" key="1">
    <citation type="journal article" date="2014" name="ISME J.">
        <title>Trehalose/2-sulfotrehalose biosynthesis and glycine-betaine uptake are widely spread mechanisms for osmoadaptation in the Halobacteriales.</title>
        <authorList>
            <person name="Youssef N.H."/>
            <person name="Savage-Ashlock K.N."/>
            <person name="McCully A.L."/>
            <person name="Luedtke B."/>
            <person name="Shaw E.I."/>
            <person name="Hoff W.D."/>
            <person name="Elshahed M.S."/>
        </authorList>
    </citation>
    <scope>NUCLEOTIDE SEQUENCE [LARGE SCALE GENOMIC DNA]</scope>
    <source>
        <strain evidence="2 4">DX253</strain>
    </source>
</reference>
<reference evidence="3" key="3">
    <citation type="submission" date="2016-11" db="EMBL/GenBank/DDBJ databases">
        <authorList>
            <person name="Jaros S."/>
            <person name="Januszkiewicz K."/>
            <person name="Wedrychowicz H."/>
        </authorList>
    </citation>
    <scope>NUCLEOTIDE SEQUENCE [LARGE SCALE GENOMIC DNA]</scope>
    <source>
        <strain evidence="3">DX253</strain>
    </source>
</reference>
<dbReference type="PATRIC" id="fig|797209.4.peg.4146"/>
<dbReference type="RefSeq" id="WP_007983281.1">
    <property type="nucleotide sequence ID" value="NZ_AEMG01000029.1"/>
</dbReference>
<dbReference type="Proteomes" id="UP000003751">
    <property type="component" value="Unassembled WGS sequence"/>
</dbReference>
<gene>
    <name evidence="3" type="ORF">SAMN05444342_2906</name>
    <name evidence="2" type="ORF">ZOD2009_21147</name>
</gene>
<evidence type="ECO:0000313" key="5">
    <source>
        <dbReference type="Proteomes" id="UP000184203"/>
    </source>
</evidence>
<accession>E7QZM0</accession>
<feature type="compositionally biased region" description="Polar residues" evidence="1">
    <location>
        <begin position="1"/>
        <end position="15"/>
    </location>
</feature>
<evidence type="ECO:0000313" key="4">
    <source>
        <dbReference type="Proteomes" id="UP000003751"/>
    </source>
</evidence>
<reference evidence="5" key="2">
    <citation type="submission" date="2016-11" db="EMBL/GenBank/DDBJ databases">
        <authorList>
            <person name="Varghese N."/>
            <person name="Submissions S."/>
        </authorList>
    </citation>
    <scope>NUCLEOTIDE SEQUENCE [LARGE SCALE GENOMIC DNA]</scope>
    <source>
        <strain evidence="5">DX253</strain>
    </source>
</reference>
<dbReference type="OrthoDB" id="30637at2157"/>
<dbReference type="InterPro" id="IPR006059">
    <property type="entry name" value="SBP"/>
</dbReference>
<proteinExistence type="predicted"/>
<protein>
    <submittedName>
        <fullName evidence="3">ABC-type glycerol-3-phosphate transport system, substrate-binding protein</fullName>
    </submittedName>
    <submittedName>
        <fullName evidence="2">Extracellular solute-binding protein family 1</fullName>
    </submittedName>
</protein>
<dbReference type="Proteomes" id="UP000184203">
    <property type="component" value="Unassembled WGS sequence"/>
</dbReference>
<dbReference type="SUPFAM" id="SSF53850">
    <property type="entry name" value="Periplasmic binding protein-like II"/>
    <property type="match status" value="1"/>
</dbReference>
<dbReference type="eggNOG" id="arCOG00151">
    <property type="taxonomic scope" value="Archaea"/>
</dbReference>
<feature type="region of interest" description="Disordered" evidence="1">
    <location>
        <begin position="1"/>
        <end position="20"/>
    </location>
</feature>
<keyword evidence="5" id="KW-1185">Reference proteome</keyword>
<name>E7QZM0_HALPU</name>
<dbReference type="EMBL" id="AEMG01000029">
    <property type="protein sequence ID" value="EFW90141.1"/>
    <property type="molecule type" value="Genomic_DNA"/>
</dbReference>
<dbReference type="AlphaFoldDB" id="E7QZM0"/>
<evidence type="ECO:0000313" key="2">
    <source>
        <dbReference type="EMBL" id="EFW90141.1"/>
    </source>
</evidence>
<organism evidence="2 4">
    <name type="scientific">Haladaptatus paucihalophilus DX253</name>
    <dbReference type="NCBI Taxonomy" id="797209"/>
    <lineage>
        <taxon>Archaea</taxon>
        <taxon>Methanobacteriati</taxon>
        <taxon>Methanobacteriota</taxon>
        <taxon>Stenosarchaea group</taxon>
        <taxon>Halobacteria</taxon>
        <taxon>Halobacteriales</taxon>
        <taxon>Haladaptataceae</taxon>
        <taxon>Haladaptatus</taxon>
    </lineage>
</organism>
<dbReference type="PANTHER" id="PTHR43649:SF12">
    <property type="entry name" value="DIACETYLCHITOBIOSE BINDING PROTEIN DASA"/>
    <property type="match status" value="1"/>
</dbReference>
<dbReference type="Gene3D" id="3.40.190.10">
    <property type="entry name" value="Periplasmic binding protein-like II"/>
    <property type="match status" value="1"/>
</dbReference>
<evidence type="ECO:0000256" key="1">
    <source>
        <dbReference type="SAM" id="MobiDB-lite"/>
    </source>
</evidence>